<name>A0A964WSH9_9HYPH</name>
<keyword evidence="2" id="KW-1185">Reference proteome</keyword>
<protein>
    <submittedName>
        <fullName evidence="1">Uncharacterized protein</fullName>
    </submittedName>
</protein>
<organism evidence="1 2">
    <name type="scientific">Propylenella binzhouense</name>
    <dbReference type="NCBI Taxonomy" id="2555902"/>
    <lineage>
        <taxon>Bacteria</taxon>
        <taxon>Pseudomonadati</taxon>
        <taxon>Pseudomonadota</taxon>
        <taxon>Alphaproteobacteria</taxon>
        <taxon>Hyphomicrobiales</taxon>
        <taxon>Propylenellaceae</taxon>
        <taxon>Propylenella</taxon>
    </lineage>
</organism>
<dbReference type="EMBL" id="SPKJ01000008">
    <property type="protein sequence ID" value="MYZ46987.1"/>
    <property type="molecule type" value="Genomic_DNA"/>
</dbReference>
<gene>
    <name evidence="1" type="ORF">E4O86_04585</name>
</gene>
<dbReference type="Proteomes" id="UP000773614">
    <property type="component" value="Unassembled WGS sequence"/>
</dbReference>
<evidence type="ECO:0000313" key="1">
    <source>
        <dbReference type="EMBL" id="MYZ46987.1"/>
    </source>
</evidence>
<dbReference type="AlphaFoldDB" id="A0A964WSH9"/>
<comment type="caution">
    <text evidence="1">The sequence shown here is derived from an EMBL/GenBank/DDBJ whole genome shotgun (WGS) entry which is preliminary data.</text>
</comment>
<sequence>MTSFLVDGVLVVALLLTSARVTAMYRELKRLRLYHADYERVFEQTREALGGLERAIHDVNGRSGETLAALAERIEEGRAVLGRLDGELRTARAEVARASGEWDAAAARILPGNA</sequence>
<evidence type="ECO:0000313" key="2">
    <source>
        <dbReference type="Proteomes" id="UP000773614"/>
    </source>
</evidence>
<dbReference type="RefSeq" id="WP_161139330.1">
    <property type="nucleotide sequence ID" value="NZ_SPKJ01000008.1"/>
</dbReference>
<proteinExistence type="predicted"/>
<accession>A0A964WSH9</accession>
<reference evidence="1" key="1">
    <citation type="submission" date="2019-03" db="EMBL/GenBank/DDBJ databases">
        <title>Afifella sp. nov., isolated from activated sludge.</title>
        <authorList>
            <person name="Li Q."/>
            <person name="Liu Y."/>
        </authorList>
    </citation>
    <scope>NUCLEOTIDE SEQUENCE</scope>
    <source>
        <strain evidence="1">L72</strain>
    </source>
</reference>
<dbReference type="OrthoDB" id="7906780at2"/>